<dbReference type="PROSITE" id="PS00018">
    <property type="entry name" value="EF_HAND_1"/>
    <property type="match status" value="1"/>
</dbReference>
<evidence type="ECO:0000256" key="4">
    <source>
        <dbReference type="ARBA" id="ARBA00022837"/>
    </source>
</evidence>
<keyword evidence="2" id="KW-0964">Secreted</keyword>
<dbReference type="OrthoDB" id="9972865at2759"/>
<proteinExistence type="predicted"/>
<dbReference type="InterPro" id="IPR011992">
    <property type="entry name" value="EF-hand-dom_pair"/>
</dbReference>
<evidence type="ECO:0000256" key="2">
    <source>
        <dbReference type="ARBA" id="ARBA00022525"/>
    </source>
</evidence>
<dbReference type="PANTHER" id="PTHR13866">
    <property type="entry name" value="SPARC OSTEONECTIN"/>
    <property type="match status" value="1"/>
</dbReference>
<organism evidence="8 9">
    <name type="scientific">Leptotrombidium deliense</name>
    <dbReference type="NCBI Taxonomy" id="299467"/>
    <lineage>
        <taxon>Eukaryota</taxon>
        <taxon>Metazoa</taxon>
        <taxon>Ecdysozoa</taxon>
        <taxon>Arthropoda</taxon>
        <taxon>Chelicerata</taxon>
        <taxon>Arachnida</taxon>
        <taxon>Acari</taxon>
        <taxon>Acariformes</taxon>
        <taxon>Trombidiformes</taxon>
        <taxon>Prostigmata</taxon>
        <taxon>Anystina</taxon>
        <taxon>Parasitengona</taxon>
        <taxon>Trombiculoidea</taxon>
        <taxon>Trombiculidae</taxon>
        <taxon>Leptotrombidium</taxon>
    </lineage>
</organism>
<dbReference type="Gene3D" id="3.30.60.30">
    <property type="match status" value="1"/>
</dbReference>
<dbReference type="AlphaFoldDB" id="A0A443S9F2"/>
<keyword evidence="4" id="KW-0106">Calcium</keyword>
<reference evidence="8 9" key="1">
    <citation type="journal article" date="2018" name="Gigascience">
        <title>Genomes of trombidid mites reveal novel predicted allergens and laterally-transferred genes associated with secondary metabolism.</title>
        <authorList>
            <person name="Dong X."/>
            <person name="Chaisiri K."/>
            <person name="Xia D."/>
            <person name="Armstrong S.D."/>
            <person name="Fang Y."/>
            <person name="Donnelly M.J."/>
            <person name="Kadowaki T."/>
            <person name="McGarry J.W."/>
            <person name="Darby A.C."/>
            <person name="Makepeace B.L."/>
        </authorList>
    </citation>
    <scope>NUCLEOTIDE SEQUENCE [LARGE SCALE GENOMIC DNA]</scope>
    <source>
        <strain evidence="8">UoL-UT</strain>
    </source>
</reference>
<dbReference type="GO" id="GO:0005509">
    <property type="term" value="F:calcium ion binding"/>
    <property type="evidence" value="ECO:0007669"/>
    <property type="project" value="InterPro"/>
</dbReference>
<evidence type="ECO:0000256" key="6">
    <source>
        <dbReference type="ARBA" id="ARBA00023180"/>
    </source>
</evidence>
<name>A0A443S9F2_9ACAR</name>
<keyword evidence="5" id="KW-1015">Disulfide bond</keyword>
<keyword evidence="9" id="KW-1185">Reference proteome</keyword>
<dbReference type="GO" id="GO:0050840">
    <property type="term" value="F:extracellular matrix binding"/>
    <property type="evidence" value="ECO:0007669"/>
    <property type="project" value="TreeGrafter"/>
</dbReference>
<evidence type="ECO:0000313" key="9">
    <source>
        <dbReference type="Proteomes" id="UP000288716"/>
    </source>
</evidence>
<dbReference type="VEuPathDB" id="VectorBase:LDEU007893"/>
<dbReference type="SUPFAM" id="SSF100895">
    <property type="entry name" value="Kazal-type serine protease inhibitors"/>
    <property type="match status" value="1"/>
</dbReference>
<dbReference type="GO" id="GO:0005615">
    <property type="term" value="C:extracellular space"/>
    <property type="evidence" value="ECO:0007669"/>
    <property type="project" value="TreeGrafter"/>
</dbReference>
<dbReference type="InterPro" id="IPR019577">
    <property type="entry name" value="SPARC/Testican_Ca-bd-dom"/>
</dbReference>
<dbReference type="Pfam" id="PF10591">
    <property type="entry name" value="SPARC_Ca_bdg"/>
    <property type="match status" value="1"/>
</dbReference>
<gene>
    <name evidence="8" type="ORF">B4U80_10266</name>
</gene>
<dbReference type="EMBL" id="NCKV01005304">
    <property type="protein sequence ID" value="RWS24147.1"/>
    <property type="molecule type" value="Genomic_DNA"/>
</dbReference>
<feature type="non-terminal residue" evidence="8">
    <location>
        <position position="1"/>
    </location>
</feature>
<dbReference type="PANTHER" id="PTHR13866:SF14">
    <property type="entry name" value="BM-40"/>
    <property type="match status" value="1"/>
</dbReference>
<dbReference type="InterPro" id="IPR036058">
    <property type="entry name" value="Kazal_dom_sf"/>
</dbReference>
<accession>A0A443S9F2</accession>
<protein>
    <recommendedName>
        <fullName evidence="7">SPARC/Testican calcium-binding domain-containing protein</fullName>
    </recommendedName>
</protein>
<comment type="subcellular location">
    <subcellularLocation>
        <location evidence="1">Secreted</location>
    </subcellularLocation>
</comment>
<keyword evidence="3" id="KW-0732">Signal</keyword>
<feature type="domain" description="SPARC/Testican calcium-binding" evidence="7">
    <location>
        <begin position="97"/>
        <end position="203"/>
    </location>
</feature>
<evidence type="ECO:0000256" key="5">
    <source>
        <dbReference type="ARBA" id="ARBA00023157"/>
    </source>
</evidence>
<evidence type="ECO:0000313" key="8">
    <source>
        <dbReference type="EMBL" id="RWS24147.1"/>
    </source>
</evidence>
<dbReference type="Proteomes" id="UP000288716">
    <property type="component" value="Unassembled WGS sequence"/>
</dbReference>
<evidence type="ECO:0000256" key="1">
    <source>
        <dbReference type="ARBA" id="ARBA00004613"/>
    </source>
</evidence>
<dbReference type="Gene3D" id="1.10.238.10">
    <property type="entry name" value="EF-hand"/>
    <property type="match status" value="1"/>
</dbReference>
<evidence type="ECO:0000259" key="7">
    <source>
        <dbReference type="Pfam" id="PF10591"/>
    </source>
</evidence>
<dbReference type="InterPro" id="IPR018247">
    <property type="entry name" value="EF_Hand_1_Ca_BS"/>
</dbReference>
<comment type="caution">
    <text evidence="8">The sequence shown here is derived from an EMBL/GenBank/DDBJ whole genome shotgun (WGS) entry which is preliminary data.</text>
</comment>
<sequence>IEDVTTITTSSAENNPCSKLHCGNGRQCVIENEQATCVCVKECPENKDKRRMVCSNTNQTWESDCHIYRHRCLCLADCKPIDKHLHINYYGECHQIPDCEESVIKDFPRRMRDWLYRIMQKKHVYNKTEVLSNTDHLSSDWILAVIWKYCDLDTHPSDRFVSRHELFPLRAPLLSMEPCISRFLDDCDSNDDHKITLIEWGKCLGAPEEIGIRRCIRVRLQKKRVKRENTFRRELDYKCKQFNDIHAHDDMDNEVP</sequence>
<dbReference type="SUPFAM" id="SSF47473">
    <property type="entry name" value="EF-hand"/>
    <property type="match status" value="1"/>
</dbReference>
<dbReference type="STRING" id="299467.A0A443S9F2"/>
<dbReference type="GO" id="GO:0005518">
    <property type="term" value="F:collagen binding"/>
    <property type="evidence" value="ECO:0007669"/>
    <property type="project" value="TreeGrafter"/>
</dbReference>
<keyword evidence="6" id="KW-0325">Glycoprotein</keyword>
<evidence type="ECO:0000256" key="3">
    <source>
        <dbReference type="ARBA" id="ARBA00022729"/>
    </source>
</evidence>